<name>A0A5K3EYY1_MESCO</name>
<proteinExistence type="predicted"/>
<dbReference type="AlphaFoldDB" id="A0A5K3EYY1"/>
<accession>A0A5K3EYY1</accession>
<organism evidence="2">
    <name type="scientific">Mesocestoides corti</name>
    <name type="common">Flatworm</name>
    <dbReference type="NCBI Taxonomy" id="53468"/>
    <lineage>
        <taxon>Eukaryota</taxon>
        <taxon>Metazoa</taxon>
        <taxon>Spiralia</taxon>
        <taxon>Lophotrochozoa</taxon>
        <taxon>Platyhelminthes</taxon>
        <taxon>Cestoda</taxon>
        <taxon>Eucestoda</taxon>
        <taxon>Cyclophyllidea</taxon>
        <taxon>Mesocestoididae</taxon>
        <taxon>Mesocestoides</taxon>
    </lineage>
</organism>
<evidence type="ECO:0000313" key="1">
    <source>
        <dbReference type="WBParaSite" id="MCU_004240-RA"/>
    </source>
</evidence>
<dbReference type="WBParaSite" id="MCU_004240-RA">
    <property type="protein sequence ID" value="MCU_004240-RA"/>
    <property type="gene ID" value="MCU_004240"/>
</dbReference>
<dbReference type="WBParaSite" id="MCU_004240-RD">
    <property type="protein sequence ID" value="MCU_004240-RD"/>
    <property type="gene ID" value="MCU_004240"/>
</dbReference>
<protein>
    <submittedName>
        <fullName evidence="1 2">Uracil phosphoribosyltransferase homolog</fullName>
    </submittedName>
</protein>
<reference evidence="1 2" key="1">
    <citation type="submission" date="2019-11" db="UniProtKB">
        <authorList>
            <consortium name="WormBaseParasite"/>
        </authorList>
    </citation>
    <scope>IDENTIFICATION</scope>
</reference>
<sequence>QSYNVSPENVILHTLFASPSGTPTISSFVHHRTLSSNKFAVLKRLVKLKLTKISSSHIALALMCTDYQFIWNIPLNCFVKNSGLFQASQDMSRGMLFLLPTCGNSCLEKQSAKTSRPFIRQLVSLATAGTTAFM</sequence>
<evidence type="ECO:0000313" key="2">
    <source>
        <dbReference type="WBParaSite" id="MCU_004240-RD"/>
    </source>
</evidence>